<feature type="signal peptide" evidence="2">
    <location>
        <begin position="1"/>
        <end position="22"/>
    </location>
</feature>
<evidence type="ECO:0000256" key="1">
    <source>
        <dbReference type="SAM" id="Phobius"/>
    </source>
</evidence>
<proteinExistence type="predicted"/>
<evidence type="ECO:0000256" key="2">
    <source>
        <dbReference type="SAM" id="SignalP"/>
    </source>
</evidence>
<keyword evidence="2" id="KW-0732">Signal</keyword>
<dbReference type="EMBL" id="CAQQ02174832">
    <property type="status" value="NOT_ANNOTATED_CDS"/>
    <property type="molecule type" value="Genomic_DNA"/>
</dbReference>
<keyword evidence="4" id="KW-1185">Reference proteome</keyword>
<dbReference type="HOGENOM" id="CLU_1919452_0_0_1"/>
<protein>
    <submittedName>
        <fullName evidence="3">Uncharacterized protein</fullName>
    </submittedName>
</protein>
<feature type="transmembrane region" description="Helical" evidence="1">
    <location>
        <begin position="59"/>
        <end position="82"/>
    </location>
</feature>
<keyword evidence="1" id="KW-0812">Transmembrane</keyword>
<dbReference type="EnsemblMetazoa" id="MESCA009860-RA">
    <property type="protein sequence ID" value="MESCA009860-PA"/>
    <property type="gene ID" value="MESCA009860"/>
</dbReference>
<organism evidence="3 4">
    <name type="scientific">Megaselia scalaris</name>
    <name type="common">Humpbacked fly</name>
    <name type="synonym">Phora scalaris</name>
    <dbReference type="NCBI Taxonomy" id="36166"/>
    <lineage>
        <taxon>Eukaryota</taxon>
        <taxon>Metazoa</taxon>
        <taxon>Ecdysozoa</taxon>
        <taxon>Arthropoda</taxon>
        <taxon>Hexapoda</taxon>
        <taxon>Insecta</taxon>
        <taxon>Pterygota</taxon>
        <taxon>Neoptera</taxon>
        <taxon>Endopterygota</taxon>
        <taxon>Diptera</taxon>
        <taxon>Brachycera</taxon>
        <taxon>Muscomorpha</taxon>
        <taxon>Platypezoidea</taxon>
        <taxon>Phoridae</taxon>
        <taxon>Megaseliini</taxon>
        <taxon>Megaselia</taxon>
    </lineage>
</organism>
<dbReference type="AlphaFoldDB" id="T1H109"/>
<name>T1H109_MEGSC</name>
<keyword evidence="1" id="KW-1133">Transmembrane helix</keyword>
<feature type="chain" id="PRO_5004588647" evidence="2">
    <location>
        <begin position="23"/>
        <end position="132"/>
    </location>
</feature>
<sequence length="132" mass="13646">MGKFLILTTSALVLALVYHGQAQTLATYKGDSPRATNPLTGLTDTITNTVNSLLKQNNLLGAVLVLVKALLSIVLALVGGLLQLVEALLVALGLGQLPEVLSIVANLLDSLVTALGPILKQVTDLLNGLNLG</sequence>
<keyword evidence="1" id="KW-0472">Membrane</keyword>
<accession>T1H109</accession>
<evidence type="ECO:0000313" key="4">
    <source>
        <dbReference type="Proteomes" id="UP000015102"/>
    </source>
</evidence>
<reference evidence="4" key="1">
    <citation type="submission" date="2013-02" db="EMBL/GenBank/DDBJ databases">
        <authorList>
            <person name="Hughes D."/>
        </authorList>
    </citation>
    <scope>NUCLEOTIDE SEQUENCE</scope>
    <source>
        <strain>Durham</strain>
        <strain evidence="4">NC isolate 2 -- Noor lab</strain>
    </source>
</reference>
<dbReference type="Proteomes" id="UP000015102">
    <property type="component" value="Unassembled WGS sequence"/>
</dbReference>
<reference evidence="3" key="2">
    <citation type="submission" date="2015-06" db="UniProtKB">
        <authorList>
            <consortium name="EnsemblMetazoa"/>
        </authorList>
    </citation>
    <scope>IDENTIFICATION</scope>
</reference>
<evidence type="ECO:0000313" key="3">
    <source>
        <dbReference type="EnsemblMetazoa" id="MESCA009860-PA"/>
    </source>
</evidence>